<proteinExistence type="predicted"/>
<feature type="chain" id="PRO_5013006414" description="Chitin-binding type-2 domain-containing protein" evidence="1">
    <location>
        <begin position="21"/>
        <end position="52"/>
    </location>
</feature>
<evidence type="ECO:0008006" key="4">
    <source>
        <dbReference type="Google" id="ProtNLM"/>
    </source>
</evidence>
<dbReference type="Proteomes" id="UP000193077">
    <property type="component" value="Unassembled WGS sequence"/>
</dbReference>
<feature type="signal peptide" evidence="1">
    <location>
        <begin position="1"/>
        <end position="20"/>
    </location>
</feature>
<accession>A0A1Y5SPR4</accession>
<dbReference type="SUPFAM" id="SSF57625">
    <property type="entry name" value="Invertebrate chitin-binding proteins"/>
    <property type="match status" value="1"/>
</dbReference>
<protein>
    <recommendedName>
        <fullName evidence="4">Chitin-binding type-2 domain-containing protein</fullName>
    </recommendedName>
</protein>
<keyword evidence="1" id="KW-0732">Signal</keyword>
<keyword evidence="3" id="KW-1185">Reference proteome</keyword>
<dbReference type="InterPro" id="IPR036508">
    <property type="entry name" value="Chitin-bd_dom_sf"/>
</dbReference>
<dbReference type="EMBL" id="FWFO01000001">
    <property type="protein sequence ID" value="SLN45363.1"/>
    <property type="molecule type" value="Genomic_DNA"/>
</dbReference>
<evidence type="ECO:0000313" key="3">
    <source>
        <dbReference type="Proteomes" id="UP000193077"/>
    </source>
</evidence>
<dbReference type="PROSITE" id="PS51257">
    <property type="entry name" value="PROKAR_LIPOPROTEIN"/>
    <property type="match status" value="1"/>
</dbReference>
<sequence>MKVGTLVLTAALLLPSIAAAMGCSGREHQVQSCAAGTTWDANSQSCVKIVNS</sequence>
<dbReference type="GO" id="GO:0008061">
    <property type="term" value="F:chitin binding"/>
    <property type="evidence" value="ECO:0007669"/>
    <property type="project" value="InterPro"/>
</dbReference>
<evidence type="ECO:0000313" key="2">
    <source>
        <dbReference type="EMBL" id="SLN45363.1"/>
    </source>
</evidence>
<evidence type="ECO:0000256" key="1">
    <source>
        <dbReference type="SAM" id="SignalP"/>
    </source>
</evidence>
<name>A0A1Y5SPR4_9RHOB</name>
<organism evidence="2 3">
    <name type="scientific">Falsiruegeria litorea R37</name>
    <dbReference type="NCBI Taxonomy" id="1200284"/>
    <lineage>
        <taxon>Bacteria</taxon>
        <taxon>Pseudomonadati</taxon>
        <taxon>Pseudomonadota</taxon>
        <taxon>Alphaproteobacteria</taxon>
        <taxon>Rhodobacterales</taxon>
        <taxon>Roseobacteraceae</taxon>
        <taxon>Falsiruegeria</taxon>
    </lineage>
</organism>
<dbReference type="RefSeq" id="WP_165759804.1">
    <property type="nucleotide sequence ID" value="NZ_FWFO01000001.1"/>
</dbReference>
<dbReference type="AlphaFoldDB" id="A0A1Y5SPR4"/>
<gene>
    <name evidence="2" type="ORF">TRL7639_02450</name>
</gene>
<reference evidence="2 3" key="1">
    <citation type="submission" date="2017-03" db="EMBL/GenBank/DDBJ databases">
        <authorList>
            <person name="Afonso C.L."/>
            <person name="Miller P.J."/>
            <person name="Scott M.A."/>
            <person name="Spackman E."/>
            <person name="Goraichik I."/>
            <person name="Dimitrov K.M."/>
            <person name="Suarez D.L."/>
            <person name="Swayne D.E."/>
        </authorList>
    </citation>
    <scope>NUCLEOTIDE SEQUENCE [LARGE SCALE GENOMIC DNA]</scope>
    <source>
        <strain evidence="2 3">CECT 7639</strain>
    </source>
</reference>